<dbReference type="EMBL" id="CP007174">
    <property type="protein sequence ID" value="AIF83446.1"/>
    <property type="molecule type" value="Genomic_DNA"/>
</dbReference>
<gene>
    <name evidence="1" type="ORF">NTE_01378</name>
</gene>
<dbReference type="eggNOG" id="arCOG07262">
    <property type="taxonomic scope" value="Archaea"/>
</dbReference>
<dbReference type="KEGG" id="nev:NTE_01378"/>
<dbReference type="STRING" id="1459636.NTE_01378"/>
<organism evidence="1 2">
    <name type="scientific">Candidatus Nitrososphaera evergladensis SR1</name>
    <dbReference type="NCBI Taxonomy" id="1459636"/>
    <lineage>
        <taxon>Archaea</taxon>
        <taxon>Nitrososphaerota</taxon>
        <taxon>Nitrososphaeria</taxon>
        <taxon>Nitrososphaerales</taxon>
        <taxon>Nitrososphaeraceae</taxon>
        <taxon>Nitrososphaera</taxon>
    </lineage>
</organism>
<protein>
    <submittedName>
        <fullName evidence="1">Uncharacterized protein</fullName>
    </submittedName>
</protein>
<sequence>MAREEEKKKKKKEVEEFAEEDDDHFKLYGKRAWEVEYGEKCPTCGKRIDEFGFCACGSAG</sequence>
<evidence type="ECO:0000313" key="1">
    <source>
        <dbReference type="EMBL" id="AIF83446.1"/>
    </source>
</evidence>
<accession>A0A075MPG4</accession>
<dbReference type="Proteomes" id="UP000028194">
    <property type="component" value="Chromosome"/>
</dbReference>
<dbReference type="HOGENOM" id="CLU_209485_0_0_2"/>
<keyword evidence="2" id="KW-1185">Reference proteome</keyword>
<reference evidence="1 2" key="1">
    <citation type="journal article" date="2014" name="PLoS ONE">
        <title>Genome Sequence of Candidatus Nitrososphaera evergladensis from Group I.1b Enriched from Everglades Soil Reveals Novel Genomic Features of the Ammonia-Oxidizing Archaea.</title>
        <authorList>
            <person name="Zhalnina K.V."/>
            <person name="Dias R."/>
            <person name="Leonard M.T."/>
            <person name="Dorr de Quadros P."/>
            <person name="Camargo F.A."/>
            <person name="Drew J.C."/>
            <person name="Farmerie W.G."/>
            <person name="Daroub S.H."/>
            <person name="Triplett E.W."/>
        </authorList>
    </citation>
    <scope>NUCLEOTIDE SEQUENCE [LARGE SCALE GENOMIC DNA]</scope>
    <source>
        <strain evidence="1 2">SR1</strain>
    </source>
</reference>
<dbReference type="AlphaFoldDB" id="A0A075MPG4"/>
<dbReference type="OrthoDB" id="8919at2157"/>
<name>A0A075MPG4_9ARCH</name>
<proteinExistence type="predicted"/>
<dbReference type="GeneID" id="41597174"/>
<evidence type="ECO:0000313" key="2">
    <source>
        <dbReference type="Proteomes" id="UP000028194"/>
    </source>
</evidence>
<dbReference type="RefSeq" id="WP_148700216.1">
    <property type="nucleotide sequence ID" value="NZ_CP007174.1"/>
</dbReference>